<feature type="binding site" evidence="13">
    <location>
        <begin position="180"/>
        <end position="183"/>
    </location>
    <ligand>
        <name>substrate</name>
    </ligand>
</feature>
<dbReference type="NCBIfam" id="TIGR01986">
    <property type="entry name" value="glut_syn_euk"/>
    <property type="match status" value="1"/>
</dbReference>
<feature type="binding site" evidence="12">
    <location>
        <position position="176"/>
    </location>
    <ligand>
        <name>Mg(2+)</name>
        <dbReference type="ChEBI" id="CHEBI:18420"/>
    </ligand>
</feature>
<dbReference type="PANTHER" id="PTHR11130:SF0">
    <property type="entry name" value="GLUTATHIONE SYNTHETASE"/>
    <property type="match status" value="1"/>
</dbReference>
<dbReference type="Gene3D" id="3.30.1490.50">
    <property type="match status" value="1"/>
</dbReference>
<dbReference type="GO" id="GO:0000287">
    <property type="term" value="F:magnesium ion binding"/>
    <property type="evidence" value="ECO:0007669"/>
    <property type="project" value="UniProtKB-UniRule"/>
</dbReference>
<feature type="binding site" evidence="11">
    <location>
        <position position="424"/>
    </location>
    <ligand>
        <name>ATP</name>
        <dbReference type="ChEBI" id="CHEBI:30616"/>
    </ligand>
</feature>
<feature type="binding site" evidence="13">
    <location>
        <begin position="508"/>
        <end position="509"/>
    </location>
    <ligand>
        <name>substrate</name>
    </ligand>
</feature>
<accession>A0AAD5M8U4</accession>
<feature type="binding site" evidence="12">
    <location>
        <position position="178"/>
    </location>
    <ligand>
        <name>Mg(2+)</name>
        <dbReference type="ChEBI" id="CHEBI:18420"/>
    </ligand>
</feature>
<feature type="binding site" evidence="11">
    <location>
        <position position="265"/>
    </location>
    <ligand>
        <name>substrate</name>
    </ligand>
</feature>
<feature type="binding site" evidence="11">
    <location>
        <begin position="446"/>
        <end position="449"/>
    </location>
    <ligand>
        <name>ATP</name>
        <dbReference type="ChEBI" id="CHEBI:30616"/>
    </ligand>
</feature>
<dbReference type="InterPro" id="IPR014049">
    <property type="entry name" value="Glutathione_synthase_N_euk"/>
</dbReference>
<keyword evidence="8 10" id="KW-0067">ATP-binding</keyword>
<comment type="catalytic activity">
    <reaction evidence="10">
        <text>gamma-L-glutamyl-L-cysteine + glycine + ATP = glutathione + ADP + phosphate + H(+)</text>
        <dbReference type="Rhea" id="RHEA:13557"/>
        <dbReference type="ChEBI" id="CHEBI:15378"/>
        <dbReference type="ChEBI" id="CHEBI:30616"/>
        <dbReference type="ChEBI" id="CHEBI:43474"/>
        <dbReference type="ChEBI" id="CHEBI:57305"/>
        <dbReference type="ChEBI" id="CHEBI:57925"/>
        <dbReference type="ChEBI" id="CHEBI:58173"/>
        <dbReference type="ChEBI" id="CHEBI:456216"/>
        <dbReference type="EC" id="6.3.2.3"/>
    </reaction>
</comment>
<dbReference type="InterPro" id="IPR016185">
    <property type="entry name" value="PreATP-grasp_dom_sf"/>
</dbReference>
<evidence type="ECO:0000256" key="9">
    <source>
        <dbReference type="ARBA" id="ARBA00022842"/>
    </source>
</evidence>
<keyword evidence="5 10" id="KW-0317">Glutathione biosynthesis</keyword>
<dbReference type="GO" id="GO:0005829">
    <property type="term" value="C:cytosol"/>
    <property type="evidence" value="ECO:0007669"/>
    <property type="project" value="TreeGrafter"/>
</dbReference>
<evidence type="ECO:0000313" key="16">
    <source>
        <dbReference type="Proteomes" id="UP001209570"/>
    </source>
</evidence>
<evidence type="ECO:0000256" key="10">
    <source>
        <dbReference type="PIRNR" id="PIRNR001558"/>
    </source>
</evidence>
<dbReference type="InterPro" id="IPR005615">
    <property type="entry name" value="Glutathione_synthase"/>
</dbReference>
<keyword evidence="7 10" id="KW-0547">Nucleotide-binding</keyword>
<dbReference type="InterPro" id="IPR014709">
    <property type="entry name" value="Glutathione_synthase_C_euk"/>
</dbReference>
<dbReference type="Gene3D" id="3.40.50.1760">
    <property type="entry name" value="Glutathione synthase, substrate-binding domain superfamily, eukaryotic"/>
    <property type="match status" value="1"/>
</dbReference>
<keyword evidence="16" id="KW-1185">Reference proteome</keyword>
<evidence type="ECO:0000256" key="11">
    <source>
        <dbReference type="PIRSR" id="PIRSR001558-1"/>
    </source>
</evidence>
<name>A0AAD5M8U4_PYTIN</name>
<evidence type="ECO:0000256" key="6">
    <source>
        <dbReference type="ARBA" id="ARBA00022723"/>
    </source>
</evidence>
<dbReference type="SUPFAM" id="SSF56059">
    <property type="entry name" value="Glutathione synthetase ATP-binding domain-like"/>
    <property type="match status" value="1"/>
</dbReference>
<dbReference type="SUPFAM" id="SSF52440">
    <property type="entry name" value="PreATP-grasp domain"/>
    <property type="match status" value="1"/>
</dbReference>
<evidence type="ECO:0000256" key="5">
    <source>
        <dbReference type="ARBA" id="ARBA00022684"/>
    </source>
</evidence>
<reference evidence="15" key="1">
    <citation type="submission" date="2021-12" db="EMBL/GenBank/DDBJ databases">
        <title>Prjna785345.</title>
        <authorList>
            <person name="Rujirawat T."/>
            <person name="Krajaejun T."/>
        </authorList>
    </citation>
    <scope>NUCLEOTIDE SEQUENCE</scope>
    <source>
        <strain evidence="15">Pi057C3</strain>
    </source>
</reference>
<protein>
    <recommendedName>
        <fullName evidence="10">Glutathione synthetase</fullName>
        <shortName evidence="10">GSH-S</shortName>
        <ecNumber evidence="10">6.3.2.3</ecNumber>
    </recommendedName>
</protein>
<feature type="binding site" evidence="11">
    <location>
        <position position="497"/>
    </location>
    <ligand>
        <name>substrate</name>
    </ligand>
</feature>
<feature type="binding site" evidence="11">
    <location>
        <position position="499"/>
    </location>
    <ligand>
        <name>ATP</name>
        <dbReference type="ChEBI" id="CHEBI:30616"/>
    </ligand>
</feature>
<feature type="binding site" evidence="11">
    <location>
        <position position="505"/>
    </location>
    <ligand>
        <name>ATP</name>
        <dbReference type="ChEBI" id="CHEBI:30616"/>
    </ligand>
</feature>
<feature type="binding site" evidence="13">
    <location>
        <begin position="316"/>
        <end position="319"/>
    </location>
    <ligand>
        <name>substrate</name>
    </ligand>
</feature>
<dbReference type="FunFam" id="3.30.1490.50:FF:000002">
    <property type="entry name" value="Glutathione synthetase"/>
    <property type="match status" value="1"/>
</dbReference>
<comment type="pathway">
    <text evidence="1 10">Sulfur metabolism; glutathione biosynthesis; glutathione from L-cysteine and L-glutamate: step 2/2.</text>
</comment>
<feature type="binding site" evidence="12">
    <location>
        <position position="417"/>
    </location>
    <ligand>
        <name>Mg(2+)</name>
        <dbReference type="ChEBI" id="CHEBI:18420"/>
    </ligand>
</feature>
<proteinExistence type="inferred from homology"/>
<keyword evidence="4 10" id="KW-0436">Ligase</keyword>
<feature type="binding site" evidence="11">
    <location>
        <position position="472"/>
    </location>
    <ligand>
        <name>ATP</name>
        <dbReference type="ChEBI" id="CHEBI:30616"/>
    </ligand>
</feature>
<dbReference type="EC" id="6.3.2.3" evidence="10"/>
<comment type="similarity">
    <text evidence="2 10">Belongs to the eukaryotic GSH synthase family.</text>
</comment>
<evidence type="ECO:0000256" key="4">
    <source>
        <dbReference type="ARBA" id="ARBA00022598"/>
    </source>
</evidence>
<dbReference type="PANTHER" id="PTHR11130">
    <property type="entry name" value="GLUTATHIONE SYNTHETASE"/>
    <property type="match status" value="1"/>
</dbReference>
<dbReference type="InterPro" id="IPR014042">
    <property type="entry name" value="Glutathione_synthase_a-hlx"/>
</dbReference>
<dbReference type="GO" id="GO:0005524">
    <property type="term" value="F:ATP binding"/>
    <property type="evidence" value="ECO:0007669"/>
    <property type="project" value="UniProtKB-UniRule"/>
</dbReference>
<dbReference type="AlphaFoldDB" id="A0AAD5M8U4"/>
<evidence type="ECO:0000256" key="2">
    <source>
        <dbReference type="ARBA" id="ARBA00010385"/>
    </source>
</evidence>
<dbReference type="InterPro" id="IPR004887">
    <property type="entry name" value="GSH_synth_subst-bd"/>
</dbReference>
<feature type="binding site" evidence="11">
    <location>
        <position position="153"/>
    </location>
    <ligand>
        <name>substrate</name>
    </ligand>
</feature>
<keyword evidence="6 10" id="KW-0479">Metal-binding</keyword>
<comment type="cofactor">
    <cofactor evidence="10 12">
        <name>Mg(2+)</name>
        <dbReference type="ChEBI" id="CHEBI:18420"/>
    </cofactor>
    <text evidence="10 12">Binds 1 Mg(2+) ion per subunit.</text>
</comment>
<evidence type="ECO:0000259" key="14">
    <source>
        <dbReference type="Pfam" id="PF03199"/>
    </source>
</evidence>
<organism evidence="15 16">
    <name type="scientific">Pythium insidiosum</name>
    <name type="common">Pythiosis disease agent</name>
    <dbReference type="NCBI Taxonomy" id="114742"/>
    <lineage>
        <taxon>Eukaryota</taxon>
        <taxon>Sar</taxon>
        <taxon>Stramenopiles</taxon>
        <taxon>Oomycota</taxon>
        <taxon>Peronosporomycetes</taxon>
        <taxon>Pythiales</taxon>
        <taxon>Pythiaceae</taxon>
        <taxon>Pythium</taxon>
    </lineage>
</organism>
<comment type="subunit">
    <text evidence="3">Homodimer.</text>
</comment>
<dbReference type="EMBL" id="JAKCXM010000007">
    <property type="protein sequence ID" value="KAJ0408925.1"/>
    <property type="molecule type" value="Genomic_DNA"/>
</dbReference>
<evidence type="ECO:0000256" key="1">
    <source>
        <dbReference type="ARBA" id="ARBA00004965"/>
    </source>
</evidence>
<evidence type="ECO:0000256" key="8">
    <source>
        <dbReference type="ARBA" id="ARBA00022840"/>
    </source>
</evidence>
<feature type="binding site" evidence="11">
    <location>
        <position position="355"/>
    </location>
    <ligand>
        <name>ATP</name>
        <dbReference type="ChEBI" id="CHEBI:30616"/>
    </ligand>
</feature>
<feature type="binding site" evidence="11">
    <location>
        <begin position="413"/>
        <end position="422"/>
    </location>
    <ligand>
        <name>ATP</name>
        <dbReference type="ChEBI" id="CHEBI:30616"/>
    </ligand>
</feature>
<dbReference type="GO" id="GO:0043295">
    <property type="term" value="F:glutathione binding"/>
    <property type="evidence" value="ECO:0007669"/>
    <property type="project" value="UniProtKB-UniRule"/>
</dbReference>
<dbReference type="FunFam" id="3.40.50.1760:FF:000001">
    <property type="entry name" value="Glutathione synthetase"/>
    <property type="match status" value="1"/>
</dbReference>
<evidence type="ECO:0000313" key="15">
    <source>
        <dbReference type="EMBL" id="KAJ0408925.1"/>
    </source>
</evidence>
<feature type="binding site" evidence="11">
    <location>
        <position position="176"/>
    </location>
    <ligand>
        <name>ATP</name>
        <dbReference type="ChEBI" id="CHEBI:30616"/>
    </ligand>
</feature>
<comment type="caution">
    <text evidence="15">The sequence shown here is derived from an EMBL/GenBank/DDBJ whole genome shotgun (WGS) entry which is preliminary data.</text>
</comment>
<dbReference type="Gene3D" id="3.30.470.20">
    <property type="entry name" value="ATP-grasp fold, B domain"/>
    <property type="match status" value="1"/>
</dbReference>
<dbReference type="Pfam" id="PF03917">
    <property type="entry name" value="GSH_synth_ATP"/>
    <property type="match status" value="1"/>
</dbReference>
<evidence type="ECO:0000256" key="7">
    <source>
        <dbReference type="ARBA" id="ARBA00022741"/>
    </source>
</evidence>
<feature type="domain" description="Glutathione synthase substrate-binding" evidence="14">
    <location>
        <begin position="250"/>
        <end position="352"/>
    </location>
</feature>
<dbReference type="Proteomes" id="UP001209570">
    <property type="component" value="Unassembled WGS sequence"/>
</dbReference>
<keyword evidence="9 10" id="KW-0460">Magnesium</keyword>
<sequence length="521" mass="57175">MADLLATVSLGNKSAAVGGAAAEIGDHNDGAVLGLTRAEMEDLKEQAISWAAAHGMLVRWKAAAPNAASLATFTHIPFCLLPVPLPKAQFEHGVALSPVYGRLMDRVSRDLEWLHGTLESVVHEDKFTARLLDLSKRIEADGIQQKAYLGIHRSDYMLHEPQNGISGDTQRLLQVELNAISSSFGCISSLTSQLHQYLVSRLATQLPALEAHYNVPMAELAKRLPSNDGIFELPNALAVAHKHYGVPGSIVVFVVQPNEANSIDQRWIEYNLWNHHGVRVIRKTMAEVQAEGKLEERDGKRVLMIEGHEVAVAYYRSAYTPNDYPTEQEWQGRELIERSYAIKCPSIAYHLAGTKKVQQALADPVALRRFVSESEATLLESSFAGLWGLEKDAAATAQVKQMALENPRAYVLKPQREGGGNNLYGDEVAAAMQRMKPEELESYILMQRIFPNENPAILVRNGLTVSGNTLSELGMFITCLFDDGKEILNKHAGHLLRTKLSGTDEGGVATGFSVVSSPLLV</sequence>
<dbReference type="Gene3D" id="3.30.1490.80">
    <property type="match status" value="1"/>
</dbReference>
<evidence type="ECO:0000256" key="3">
    <source>
        <dbReference type="ARBA" id="ARBA00011738"/>
    </source>
</evidence>
<evidence type="ECO:0000256" key="12">
    <source>
        <dbReference type="PIRSR" id="PIRSR001558-2"/>
    </source>
</evidence>
<dbReference type="GO" id="GO:0004363">
    <property type="term" value="F:glutathione synthase activity"/>
    <property type="evidence" value="ECO:0007669"/>
    <property type="project" value="UniProtKB-UniRule"/>
</dbReference>
<gene>
    <name evidence="15" type="ORF">P43SY_002804</name>
</gene>
<dbReference type="Pfam" id="PF03199">
    <property type="entry name" value="GSH_synthase"/>
    <property type="match status" value="1"/>
</dbReference>
<feature type="binding site" evidence="13">
    <location>
        <begin position="259"/>
        <end position="261"/>
    </location>
    <ligand>
        <name>substrate</name>
    </ligand>
</feature>
<dbReference type="InterPro" id="IPR037013">
    <property type="entry name" value="GSH-S_sub-bd_sf"/>
</dbReference>
<dbReference type="PIRSF" id="PIRSF001558">
    <property type="entry name" value="GSHase"/>
    <property type="match status" value="1"/>
</dbReference>
<dbReference type="Gene3D" id="1.10.1080.10">
    <property type="entry name" value="Glutathione Synthetase, Chain A, domain 3"/>
    <property type="match status" value="1"/>
</dbReference>
<evidence type="ECO:0000256" key="13">
    <source>
        <dbReference type="PIRSR" id="PIRSR001558-3"/>
    </source>
</evidence>